<dbReference type="Gene3D" id="3.90.25.10">
    <property type="entry name" value="UDP-galactose 4-epimerase, domain 1"/>
    <property type="match status" value="1"/>
</dbReference>
<dbReference type="InterPro" id="IPR008030">
    <property type="entry name" value="NmrA-like"/>
</dbReference>
<dbReference type="Gene3D" id="3.40.50.720">
    <property type="entry name" value="NAD(P)-binding Rossmann-like Domain"/>
    <property type="match status" value="1"/>
</dbReference>
<dbReference type="InterPro" id="IPR050608">
    <property type="entry name" value="NmrA-type/Isoflavone_red_sf"/>
</dbReference>
<organism evidence="2 3">
    <name type="scientific">Escallonia herrerae</name>
    <dbReference type="NCBI Taxonomy" id="1293975"/>
    <lineage>
        <taxon>Eukaryota</taxon>
        <taxon>Viridiplantae</taxon>
        <taxon>Streptophyta</taxon>
        <taxon>Embryophyta</taxon>
        <taxon>Tracheophyta</taxon>
        <taxon>Spermatophyta</taxon>
        <taxon>Magnoliopsida</taxon>
        <taxon>eudicotyledons</taxon>
        <taxon>Gunneridae</taxon>
        <taxon>Pentapetalae</taxon>
        <taxon>asterids</taxon>
        <taxon>campanulids</taxon>
        <taxon>Escalloniales</taxon>
        <taxon>Escalloniaceae</taxon>
        <taxon>Escallonia</taxon>
    </lineage>
</organism>
<dbReference type="AlphaFoldDB" id="A0AA88XC73"/>
<evidence type="ECO:0000313" key="3">
    <source>
        <dbReference type="Proteomes" id="UP001188597"/>
    </source>
</evidence>
<comment type="caution">
    <text evidence="2">The sequence shown here is derived from an EMBL/GenBank/DDBJ whole genome shotgun (WGS) entry which is preliminary data.</text>
</comment>
<evidence type="ECO:0000259" key="1">
    <source>
        <dbReference type="Pfam" id="PF05368"/>
    </source>
</evidence>
<dbReference type="PANTHER" id="PTHR43349:SF9">
    <property type="entry name" value="PHENYLCOUMARAN BENZYLIC ETHER REDUCTASE-LIKE PROTEIN"/>
    <property type="match status" value="1"/>
</dbReference>
<dbReference type="PANTHER" id="PTHR43349">
    <property type="entry name" value="PINORESINOL REDUCTASE-RELATED"/>
    <property type="match status" value="1"/>
</dbReference>
<evidence type="ECO:0000313" key="2">
    <source>
        <dbReference type="EMBL" id="KAK3043917.1"/>
    </source>
</evidence>
<dbReference type="SUPFAM" id="SSF51735">
    <property type="entry name" value="NAD(P)-binding Rossmann-fold domains"/>
    <property type="match status" value="1"/>
</dbReference>
<accession>A0AA88XC73</accession>
<dbReference type="InterPro" id="IPR036291">
    <property type="entry name" value="NAD(P)-bd_dom_sf"/>
</dbReference>
<dbReference type="EMBL" id="JAVXUP010000001">
    <property type="protein sequence ID" value="KAK3043917.1"/>
    <property type="molecule type" value="Genomic_DNA"/>
</dbReference>
<gene>
    <name evidence="2" type="ORF">RJ639_000616</name>
</gene>
<keyword evidence="3" id="KW-1185">Reference proteome</keyword>
<proteinExistence type="predicted"/>
<name>A0AA88XC73_9ASTE</name>
<feature type="domain" description="NmrA-like" evidence="1">
    <location>
        <begin position="58"/>
        <end position="120"/>
    </location>
</feature>
<protein>
    <recommendedName>
        <fullName evidence="1">NmrA-like domain-containing protein</fullName>
    </recommendedName>
</protein>
<sequence>MMTDVIPALHNWKSKLSEREKVVEQWNDNGSRLLRTYPFGWKKQRGALVPAERVVVNKRFLPSDFGCEEDRISVLPPFQAFLDKKKRIRRAIEAAGIPYTYVSANCFGAYFVNYLLRPHEKHDNIIVYGNGEAKALPDPENIPGVTMNFELGDNDIEASRLYPDMQFATVEQLLDVFLHDPPKSASAAFA</sequence>
<dbReference type="Proteomes" id="UP001188597">
    <property type="component" value="Unassembled WGS sequence"/>
</dbReference>
<reference evidence="2" key="1">
    <citation type="submission" date="2022-12" db="EMBL/GenBank/DDBJ databases">
        <title>Draft genome assemblies for two species of Escallonia (Escalloniales).</title>
        <authorList>
            <person name="Chanderbali A."/>
            <person name="Dervinis C."/>
            <person name="Anghel I."/>
            <person name="Soltis D."/>
            <person name="Soltis P."/>
            <person name="Zapata F."/>
        </authorList>
    </citation>
    <scope>NUCLEOTIDE SEQUENCE</scope>
    <source>
        <strain evidence="2">UCBG64.0493</strain>
        <tissue evidence="2">Leaf</tissue>
    </source>
</reference>
<dbReference type="Pfam" id="PF05368">
    <property type="entry name" value="NmrA"/>
    <property type="match status" value="1"/>
</dbReference>